<dbReference type="EMBL" id="WUTW01000001">
    <property type="protein sequence ID" value="MXQ63483.1"/>
    <property type="molecule type" value="Genomic_DNA"/>
</dbReference>
<dbReference type="AlphaFoldDB" id="A0A6I4W1X3"/>
<organism evidence="2 3">
    <name type="scientific">Actinomadura rayongensis</name>
    <dbReference type="NCBI Taxonomy" id="1429076"/>
    <lineage>
        <taxon>Bacteria</taxon>
        <taxon>Bacillati</taxon>
        <taxon>Actinomycetota</taxon>
        <taxon>Actinomycetes</taxon>
        <taxon>Streptosporangiales</taxon>
        <taxon>Thermomonosporaceae</taxon>
        <taxon>Actinomadura</taxon>
    </lineage>
</organism>
<dbReference type="InterPro" id="IPR033470">
    <property type="entry name" value="FakA-like_C"/>
</dbReference>
<dbReference type="SUPFAM" id="SSF101473">
    <property type="entry name" value="DhaL-like"/>
    <property type="match status" value="1"/>
</dbReference>
<dbReference type="PANTHER" id="PTHR33434:SF4">
    <property type="entry name" value="PHOSPHATASE PROTEIN"/>
    <property type="match status" value="1"/>
</dbReference>
<reference evidence="2 3" key="1">
    <citation type="submission" date="2019-12" db="EMBL/GenBank/DDBJ databases">
        <title>Nocardia macrotermitis sp. nov. and Nocardia aurantia sp. nov., isolated from the gut of the fungus growing-termite Macrotermes natalensis.</title>
        <authorList>
            <person name="Christine B."/>
            <person name="Rene B."/>
        </authorList>
    </citation>
    <scope>NUCLEOTIDE SEQUENCE [LARGE SCALE GENOMIC DNA]</scope>
    <source>
        <strain evidence="2 3">DSM 102126</strain>
    </source>
</reference>
<keyword evidence="3" id="KW-1185">Reference proteome</keyword>
<dbReference type="RefSeq" id="WP_161101634.1">
    <property type="nucleotide sequence ID" value="NZ_JBHLYI010000012.1"/>
</dbReference>
<protein>
    <submittedName>
        <fullName evidence="2">DAK2 domain-containing protein</fullName>
    </submittedName>
</protein>
<comment type="caution">
    <text evidence="2">The sequence shown here is derived from an EMBL/GenBank/DDBJ whole genome shotgun (WGS) entry which is preliminary data.</text>
</comment>
<dbReference type="Pfam" id="PF21645">
    <property type="entry name" value="FakA-like_M"/>
    <property type="match status" value="1"/>
</dbReference>
<dbReference type="PANTHER" id="PTHR33434">
    <property type="entry name" value="DEGV DOMAIN-CONTAINING PROTEIN DR_1986-RELATED"/>
    <property type="match status" value="1"/>
</dbReference>
<feature type="domain" description="DhaL" evidence="1">
    <location>
        <begin position="11"/>
        <end position="197"/>
    </location>
</feature>
<sequence>MGEVLGVLDGAAVRRWCRLAADALGGVRGDLDALNVFPVPDGDTGTNLHLTVLGAADALDAVPAAGTAETWRALARGALLAARGNSGVILSQVLRGLADRLADAGPADGPAFGAALRHASDLARRSVEHPVEGTILSVLAAAAARREALLADAVRAAAADARRALRETPRQLGALASAGVVDAGAAGLCVVLDALVAVVTDEYPEHYDVPARVPGIVRAEPAAPSPVPGYEVMYLLDAADAAVPALRETLDGLGDSLVVVGGDGLWNVHVHVDDAGAAIEAGLAAGRPHRVRVTYLHAPPPDDDAAHRPGPHAGRAVVAVTAAGGLAALFESCGARVVRREPGAVPPLAVLAEAILAAGDEVAVLPNEPEVLALAEAAAERARDAGARIAVVPTKASVQGLAALAVHDPLRRFGEDVIAMTRAAGATRFGQLQIAGEEAMTSVGLCRPGDVLGLIEGDVALIAADQETAARSVLDRMLSGGGELVTLIGGVHAAAGLVGVLEDHLRDRHPDVEVGVYDGGQVLYPLLVGVE</sequence>
<dbReference type="GO" id="GO:0006071">
    <property type="term" value="P:glycerol metabolic process"/>
    <property type="evidence" value="ECO:0007669"/>
    <property type="project" value="InterPro"/>
</dbReference>
<dbReference type="InterPro" id="IPR048394">
    <property type="entry name" value="FakA-like_M"/>
</dbReference>
<dbReference type="Proteomes" id="UP000431901">
    <property type="component" value="Unassembled WGS sequence"/>
</dbReference>
<gene>
    <name evidence="2" type="ORF">GQ466_05520</name>
</gene>
<dbReference type="PROSITE" id="PS51480">
    <property type="entry name" value="DHAL"/>
    <property type="match status" value="1"/>
</dbReference>
<dbReference type="Pfam" id="PF13684">
    <property type="entry name" value="FakA-like_C"/>
    <property type="match status" value="1"/>
</dbReference>
<dbReference type="SMART" id="SM01120">
    <property type="entry name" value="Dak2"/>
    <property type="match status" value="1"/>
</dbReference>
<proteinExistence type="predicted"/>
<dbReference type="GO" id="GO:0004371">
    <property type="term" value="F:glycerone kinase activity"/>
    <property type="evidence" value="ECO:0007669"/>
    <property type="project" value="InterPro"/>
</dbReference>
<evidence type="ECO:0000313" key="2">
    <source>
        <dbReference type="EMBL" id="MXQ63483.1"/>
    </source>
</evidence>
<dbReference type="Gene3D" id="1.25.40.340">
    <property type="match status" value="1"/>
</dbReference>
<dbReference type="InterPro" id="IPR050270">
    <property type="entry name" value="DegV_domain_contain"/>
</dbReference>
<dbReference type="OrthoDB" id="9760324at2"/>
<dbReference type="SMART" id="SM01121">
    <property type="entry name" value="Dak1_2"/>
    <property type="match status" value="1"/>
</dbReference>
<accession>A0A6I4W1X3</accession>
<dbReference type="InterPro" id="IPR004007">
    <property type="entry name" value="DhaL_dom"/>
</dbReference>
<dbReference type="InterPro" id="IPR036117">
    <property type="entry name" value="DhaL_dom_sf"/>
</dbReference>
<evidence type="ECO:0000259" key="1">
    <source>
        <dbReference type="PROSITE" id="PS51480"/>
    </source>
</evidence>
<dbReference type="InterPro" id="IPR019986">
    <property type="entry name" value="YloV-like"/>
</dbReference>
<evidence type="ECO:0000313" key="3">
    <source>
        <dbReference type="Proteomes" id="UP000431901"/>
    </source>
</evidence>
<name>A0A6I4W1X3_9ACTN</name>
<dbReference type="NCBIfam" id="TIGR03599">
    <property type="entry name" value="YloV"/>
    <property type="match status" value="1"/>
</dbReference>
<dbReference type="Pfam" id="PF02734">
    <property type="entry name" value="Dak2"/>
    <property type="match status" value="1"/>
</dbReference>